<accession>B2ZY40</accession>
<name>B2ZY40_9CAUD</name>
<dbReference type="GeneID" id="6370049"/>
<evidence type="ECO:0000313" key="2">
    <source>
        <dbReference type="Proteomes" id="UP000001034"/>
    </source>
</evidence>
<dbReference type="KEGG" id="vg:6370049"/>
<sequence>MQLKDFLKEKAQELEDFEFNYNRKKNTQYRPREQWEELLTEYLESHSATPPKDQEAA</sequence>
<keyword evidence="2" id="KW-1185">Reference proteome</keyword>
<organism evidence="1 2">
    <name type="scientific">Ralstonia phage phiRSL1</name>
    <dbReference type="NCBI Taxonomy" id="1980924"/>
    <lineage>
        <taxon>Viruses</taxon>
        <taxon>Duplodnaviria</taxon>
        <taxon>Heunggongvirae</taxon>
        <taxon>Uroviricota</taxon>
        <taxon>Caudoviricetes</taxon>
        <taxon>Mieseafarmvirus</taxon>
        <taxon>Mieseafarmvirus RSL1</taxon>
    </lineage>
</organism>
<evidence type="ECO:0000313" key="1">
    <source>
        <dbReference type="EMBL" id="BAG41616.1"/>
    </source>
</evidence>
<reference evidence="1 2" key="1">
    <citation type="journal article" date="2010" name="Virology">
        <title>A jumbo phage infecting the phytopathogen Ralstonia solanacearum defines a new lineage of the Myoviridae family.</title>
        <authorList>
            <person name="Yamada T."/>
            <person name="Satoh S."/>
            <person name="Ishikawa H."/>
            <person name="Fujiwara A."/>
            <person name="Kawasaki T."/>
            <person name="Fujie M."/>
            <person name="Ogata H."/>
        </authorList>
    </citation>
    <scope>NUCLEOTIDE SEQUENCE [LARGE SCALE GENOMIC DNA]</scope>
</reference>
<protein>
    <submittedName>
        <fullName evidence="1">Uncharacterized protein</fullName>
    </submittedName>
</protein>
<dbReference type="EMBL" id="AB366653">
    <property type="protein sequence ID" value="BAG41616.1"/>
    <property type="molecule type" value="Genomic_DNA"/>
</dbReference>
<proteinExistence type="predicted"/>
<dbReference type="Proteomes" id="UP000001034">
    <property type="component" value="Segment"/>
</dbReference>
<dbReference type="RefSeq" id="YP_001950046.1">
    <property type="nucleotide sequence ID" value="NC_010811.2"/>
</dbReference>